<dbReference type="EMBL" id="CP003466">
    <property type="protein sequence ID" value="AFT71815.1"/>
    <property type="molecule type" value="Genomic_DNA"/>
</dbReference>
<dbReference type="KEGG" id="adi:B5T_03549"/>
<dbReference type="AlphaFoldDB" id="K0CHI7"/>
<proteinExistence type="predicted"/>
<dbReference type="HOGENOM" id="CLU_2204492_0_0_6"/>
<dbReference type="RefSeq" id="WP_014995876.1">
    <property type="nucleotide sequence ID" value="NC_018691.1"/>
</dbReference>
<sequence length="107" mass="11923">MAVITYTAKRSLMDGHVAGQSYEFEVLLSDWTPDSDPETSSSTSLSGRKFTTLHRIEKSFSAQTIPVDLFPADAGINRAATRHSRYSFSVPRTCGEQEVNFLSFDRV</sequence>
<name>K0CHI7_ALCDB</name>
<keyword evidence="2" id="KW-1185">Reference proteome</keyword>
<dbReference type="STRING" id="930169.B5T_03549"/>
<protein>
    <submittedName>
        <fullName evidence="1">Uncharacterized protein</fullName>
    </submittedName>
</protein>
<evidence type="ECO:0000313" key="2">
    <source>
        <dbReference type="Proteomes" id="UP000006286"/>
    </source>
</evidence>
<organism evidence="1 2">
    <name type="scientific">Alcanivorax dieselolei (strain DSM 16502 / CGMCC 1.3690 / MCCC 1A00001 / B-5)</name>
    <name type="common">Alloalcanivorax dieselolei</name>
    <dbReference type="NCBI Taxonomy" id="930169"/>
    <lineage>
        <taxon>Bacteria</taxon>
        <taxon>Pseudomonadati</taxon>
        <taxon>Pseudomonadota</taxon>
        <taxon>Gammaproteobacteria</taxon>
        <taxon>Oceanospirillales</taxon>
        <taxon>Alcanivoracaceae</taxon>
        <taxon>Alloalcanivorax</taxon>
    </lineage>
</organism>
<accession>K0CHI7</accession>
<dbReference type="PATRIC" id="fig|930169.3.peg.3504"/>
<dbReference type="Proteomes" id="UP000006286">
    <property type="component" value="Chromosome"/>
</dbReference>
<gene>
    <name evidence="1" type="ordered locus">B5T_03549</name>
</gene>
<reference evidence="1 2" key="1">
    <citation type="journal article" date="2012" name="J. Bacteriol.">
        <title>Complete genome sequence of Alcanivorax dieselolei type strain B5.</title>
        <authorList>
            <person name="Lai Q."/>
            <person name="Li W."/>
            <person name="Shao Z."/>
        </authorList>
    </citation>
    <scope>NUCLEOTIDE SEQUENCE [LARGE SCALE GENOMIC DNA]</scope>
    <source>
        <strain evidence="2">DSM 16502 / CGMCC 1.3690 / B-5</strain>
    </source>
</reference>
<evidence type="ECO:0000313" key="1">
    <source>
        <dbReference type="EMBL" id="AFT71815.1"/>
    </source>
</evidence>